<evidence type="ECO:0000313" key="2">
    <source>
        <dbReference type="Proteomes" id="UP000494106"/>
    </source>
</evidence>
<name>A0A8S0YUX8_ARCPL</name>
<organism evidence="1 2">
    <name type="scientific">Arctia plantaginis</name>
    <name type="common">Wood tiger moth</name>
    <name type="synonym">Phalaena plantaginis</name>
    <dbReference type="NCBI Taxonomy" id="874455"/>
    <lineage>
        <taxon>Eukaryota</taxon>
        <taxon>Metazoa</taxon>
        <taxon>Ecdysozoa</taxon>
        <taxon>Arthropoda</taxon>
        <taxon>Hexapoda</taxon>
        <taxon>Insecta</taxon>
        <taxon>Pterygota</taxon>
        <taxon>Neoptera</taxon>
        <taxon>Endopterygota</taxon>
        <taxon>Lepidoptera</taxon>
        <taxon>Glossata</taxon>
        <taxon>Ditrysia</taxon>
        <taxon>Noctuoidea</taxon>
        <taxon>Erebidae</taxon>
        <taxon>Arctiinae</taxon>
        <taxon>Arctia</taxon>
    </lineage>
</organism>
<gene>
    <name evidence="1" type="ORF">APLA_LOCUS1258</name>
</gene>
<comment type="caution">
    <text evidence="1">The sequence shown here is derived from an EMBL/GenBank/DDBJ whole genome shotgun (WGS) entry which is preliminary data.</text>
</comment>
<sequence>MKMGRKKRAYRNIGSVIRADDKCGGAPETFGSKGSHSRLVFMCNGSNVAPVSWSRYDFAYYAIKLLATGCEQPL</sequence>
<accession>A0A8S0YUX8</accession>
<dbReference type="AlphaFoldDB" id="A0A8S0YUX8"/>
<protein>
    <submittedName>
        <fullName evidence="1">Uncharacterized protein</fullName>
    </submittedName>
</protein>
<proteinExistence type="predicted"/>
<evidence type="ECO:0000313" key="1">
    <source>
        <dbReference type="EMBL" id="CAB3222777.1"/>
    </source>
</evidence>
<dbReference type="Proteomes" id="UP000494106">
    <property type="component" value="Unassembled WGS sequence"/>
</dbReference>
<reference evidence="1 2" key="1">
    <citation type="submission" date="2020-04" db="EMBL/GenBank/DDBJ databases">
        <authorList>
            <person name="Wallbank WR R."/>
            <person name="Pardo Diaz C."/>
            <person name="Kozak K."/>
            <person name="Martin S."/>
            <person name="Jiggins C."/>
            <person name="Moest M."/>
            <person name="Warren A I."/>
            <person name="Byers J.R.P. K."/>
            <person name="Montejo-Kovacevich G."/>
            <person name="Yen C E."/>
        </authorList>
    </citation>
    <scope>NUCLEOTIDE SEQUENCE [LARGE SCALE GENOMIC DNA]</scope>
</reference>
<dbReference type="EMBL" id="CADEBC010000100">
    <property type="protein sequence ID" value="CAB3222777.1"/>
    <property type="molecule type" value="Genomic_DNA"/>
</dbReference>
<keyword evidence="2" id="KW-1185">Reference proteome</keyword>